<evidence type="ECO:0000256" key="3">
    <source>
        <dbReference type="ARBA" id="ARBA00022525"/>
    </source>
</evidence>
<dbReference type="InterPro" id="IPR010345">
    <property type="entry name" value="IL-17_fam"/>
</dbReference>
<keyword evidence="6" id="KW-1185">Reference proteome</keyword>
<accession>A0A6P4YL51</accession>
<keyword evidence="3" id="KW-0964">Secreted</keyword>
<keyword evidence="4 5" id="KW-0732">Signal</keyword>
<sequence length="151" mass="17414">MAKIFFLLVTAVTVLPGLIDGRPTKYRSKLKRSDLGPDGYVVLTQRQVDAISPFLNLHPQGRDPNKRVNKRTDAPYRVFIDRNPHRIPMDIPFARCRKQACRPSLEQGYFYAPRWVIWKVMVDGELEYRGQVEQVPVACRCLRAKVADPYA</sequence>
<evidence type="ECO:0000256" key="1">
    <source>
        <dbReference type="ARBA" id="ARBA00004613"/>
    </source>
</evidence>
<dbReference type="KEGG" id="bbel:109466211"/>
<feature type="signal peptide" evidence="5">
    <location>
        <begin position="1"/>
        <end position="21"/>
    </location>
</feature>
<dbReference type="InterPro" id="IPR029034">
    <property type="entry name" value="Cystine-knot_cytokine"/>
</dbReference>
<gene>
    <name evidence="7" type="primary">LOC109466211</name>
</gene>
<name>A0A6P4YL51_BRABE</name>
<protein>
    <submittedName>
        <fullName evidence="7">Uncharacterized protein LOC109466211</fullName>
    </submittedName>
</protein>
<comment type="subcellular location">
    <subcellularLocation>
        <location evidence="1">Secreted</location>
    </subcellularLocation>
</comment>
<dbReference type="RefSeq" id="XP_019619437.1">
    <property type="nucleotide sequence ID" value="XM_019763878.1"/>
</dbReference>
<dbReference type="Gene3D" id="2.10.90.10">
    <property type="entry name" value="Cystine-knot cytokines"/>
    <property type="match status" value="1"/>
</dbReference>
<feature type="chain" id="PRO_5028485007" evidence="5">
    <location>
        <begin position="22"/>
        <end position="151"/>
    </location>
</feature>
<dbReference type="GO" id="GO:0005125">
    <property type="term" value="F:cytokine activity"/>
    <property type="evidence" value="ECO:0007669"/>
    <property type="project" value="InterPro"/>
</dbReference>
<dbReference type="OrthoDB" id="10012769at2759"/>
<comment type="similarity">
    <text evidence="2">Belongs to the IL-17 family.</text>
</comment>
<evidence type="ECO:0000313" key="6">
    <source>
        <dbReference type="Proteomes" id="UP000515135"/>
    </source>
</evidence>
<dbReference type="GO" id="GO:0005576">
    <property type="term" value="C:extracellular region"/>
    <property type="evidence" value="ECO:0007669"/>
    <property type="project" value="UniProtKB-SubCell"/>
</dbReference>
<evidence type="ECO:0000256" key="4">
    <source>
        <dbReference type="ARBA" id="ARBA00022729"/>
    </source>
</evidence>
<evidence type="ECO:0000313" key="7">
    <source>
        <dbReference type="RefSeq" id="XP_019619437.1"/>
    </source>
</evidence>
<reference evidence="7" key="1">
    <citation type="submission" date="2025-08" db="UniProtKB">
        <authorList>
            <consortium name="RefSeq"/>
        </authorList>
    </citation>
    <scope>IDENTIFICATION</scope>
    <source>
        <tissue evidence="7">Gonad</tissue>
    </source>
</reference>
<dbReference type="SUPFAM" id="SSF57501">
    <property type="entry name" value="Cystine-knot cytokines"/>
    <property type="match status" value="1"/>
</dbReference>
<dbReference type="Proteomes" id="UP000515135">
    <property type="component" value="Unplaced"/>
</dbReference>
<dbReference type="Pfam" id="PF06083">
    <property type="entry name" value="IL17"/>
    <property type="match status" value="1"/>
</dbReference>
<proteinExistence type="inferred from homology"/>
<evidence type="ECO:0000256" key="5">
    <source>
        <dbReference type="SAM" id="SignalP"/>
    </source>
</evidence>
<organism evidence="6 7">
    <name type="scientific">Branchiostoma belcheri</name>
    <name type="common">Amphioxus</name>
    <dbReference type="NCBI Taxonomy" id="7741"/>
    <lineage>
        <taxon>Eukaryota</taxon>
        <taxon>Metazoa</taxon>
        <taxon>Chordata</taxon>
        <taxon>Cephalochordata</taxon>
        <taxon>Leptocardii</taxon>
        <taxon>Amphioxiformes</taxon>
        <taxon>Branchiostomatidae</taxon>
        <taxon>Branchiostoma</taxon>
    </lineage>
</organism>
<dbReference type="GeneID" id="109466211"/>
<evidence type="ECO:0000256" key="2">
    <source>
        <dbReference type="ARBA" id="ARBA00007236"/>
    </source>
</evidence>
<dbReference type="AlphaFoldDB" id="A0A6P4YL51"/>